<evidence type="ECO:0000313" key="3">
    <source>
        <dbReference type="Proteomes" id="UP000190285"/>
    </source>
</evidence>
<reference evidence="2 3" key="1">
    <citation type="submission" date="2017-02" db="EMBL/GenBank/DDBJ databases">
        <authorList>
            <person name="Peterson S.W."/>
        </authorList>
    </citation>
    <scope>NUCLEOTIDE SEQUENCE [LARGE SCALE GENOMIC DNA]</scope>
    <source>
        <strain evidence="2 3">M1</strain>
    </source>
</reference>
<dbReference type="Pfam" id="PF13487">
    <property type="entry name" value="HD_5"/>
    <property type="match status" value="1"/>
</dbReference>
<dbReference type="InterPro" id="IPR003607">
    <property type="entry name" value="HD/PDEase_dom"/>
</dbReference>
<feature type="domain" description="HD-GYP" evidence="1">
    <location>
        <begin position="111"/>
        <end position="307"/>
    </location>
</feature>
<dbReference type="RefSeq" id="WP_079490137.1">
    <property type="nucleotide sequence ID" value="NZ_FUZT01000002.1"/>
</dbReference>
<dbReference type="OrthoDB" id="9804747at2"/>
<dbReference type="STRING" id="36842.SAMN02194393_01256"/>
<gene>
    <name evidence="2" type="ORF">SAMN02194393_01256</name>
</gene>
<name>A0A1T5JKX2_9FIRM</name>
<proteinExistence type="predicted"/>
<organism evidence="2 3">
    <name type="scientific">Maledivibacter halophilus</name>
    <dbReference type="NCBI Taxonomy" id="36842"/>
    <lineage>
        <taxon>Bacteria</taxon>
        <taxon>Bacillati</taxon>
        <taxon>Bacillota</taxon>
        <taxon>Clostridia</taxon>
        <taxon>Peptostreptococcales</taxon>
        <taxon>Caminicellaceae</taxon>
        <taxon>Maledivibacter</taxon>
    </lineage>
</organism>
<protein>
    <submittedName>
        <fullName evidence="2">HD-GYP domain, c-di-GMP phosphodiesterase class II (Or its inactivated variant)</fullName>
    </submittedName>
</protein>
<dbReference type="CDD" id="cd00077">
    <property type="entry name" value="HDc"/>
    <property type="match status" value="1"/>
</dbReference>
<dbReference type="Gene3D" id="1.10.3210.10">
    <property type="entry name" value="Hypothetical protein af1432"/>
    <property type="match status" value="1"/>
</dbReference>
<dbReference type="AlphaFoldDB" id="A0A1T5JKX2"/>
<dbReference type="EMBL" id="FUZT01000002">
    <property type="protein sequence ID" value="SKC51892.1"/>
    <property type="molecule type" value="Genomic_DNA"/>
</dbReference>
<dbReference type="SUPFAM" id="SSF109604">
    <property type="entry name" value="HD-domain/PDEase-like"/>
    <property type="match status" value="1"/>
</dbReference>
<accession>A0A1T5JKX2</accession>
<dbReference type="PROSITE" id="PS51832">
    <property type="entry name" value="HD_GYP"/>
    <property type="match status" value="1"/>
</dbReference>
<evidence type="ECO:0000313" key="2">
    <source>
        <dbReference type="EMBL" id="SKC51892.1"/>
    </source>
</evidence>
<dbReference type="PANTHER" id="PTHR43155">
    <property type="entry name" value="CYCLIC DI-GMP PHOSPHODIESTERASE PA4108-RELATED"/>
    <property type="match status" value="1"/>
</dbReference>
<keyword evidence="3" id="KW-1185">Reference proteome</keyword>
<dbReference type="InterPro" id="IPR037522">
    <property type="entry name" value="HD_GYP_dom"/>
</dbReference>
<sequence length="368" mass="41879">MGKKTSINDLKEGMILGENLYDSFGNILLSDGIVLKKSYIVKIKGLDISKVKIKNSSFKKYRCKEDKAIKDPYLLETRLEAEKFVKEAMGNIYLNDVLAKKALKVVNKLIEELIENEEIVISLDKLRKIDDYTLEHSVNVCILSLVIGITMGIEYKELVDLGLGAILHDIGKMMVPKSILNKPGPLTINEYKIIKNHTTYGYDILKNNKIISEKAAQVALNHHERLDGNGYPLGKKEKQINLYARIVAISDVYDALTSDRVYKKKIEVYKALEYICKMVGTQFDNEIVKKLIRCIGIYPMGSIVKLNTNEIGLVVDINKIRPTKPIIRIILDEKGNRLQNYIEVDTNRNLDIRIADVFPKFDGNLKFL</sequence>
<dbReference type="Proteomes" id="UP000190285">
    <property type="component" value="Unassembled WGS sequence"/>
</dbReference>
<dbReference type="SMART" id="SM00471">
    <property type="entry name" value="HDc"/>
    <property type="match status" value="1"/>
</dbReference>
<dbReference type="PANTHER" id="PTHR43155:SF2">
    <property type="entry name" value="CYCLIC DI-GMP PHOSPHODIESTERASE PA4108"/>
    <property type="match status" value="1"/>
</dbReference>
<evidence type="ECO:0000259" key="1">
    <source>
        <dbReference type="PROSITE" id="PS51832"/>
    </source>
</evidence>